<dbReference type="Gene3D" id="3.40.50.150">
    <property type="entry name" value="Vaccinia Virus protein VP39"/>
    <property type="match status" value="1"/>
</dbReference>
<evidence type="ECO:0000259" key="1">
    <source>
        <dbReference type="Pfam" id="PF13649"/>
    </source>
</evidence>
<dbReference type="InterPro" id="IPR029063">
    <property type="entry name" value="SAM-dependent_MTases_sf"/>
</dbReference>
<dbReference type="EMBL" id="PPEK01000001">
    <property type="protein sequence ID" value="PNV68917.1"/>
    <property type="molecule type" value="Genomic_DNA"/>
</dbReference>
<comment type="caution">
    <text evidence="2">The sequence shown here is derived from an EMBL/GenBank/DDBJ whole genome shotgun (WGS) entry which is preliminary data.</text>
</comment>
<reference evidence="3" key="1">
    <citation type="submission" date="2018-01" db="EMBL/GenBank/DDBJ databases">
        <title>Rubneribacter badeniensis gen. nov., sp. nov., and Colonibacter rubneri, gen. nov., sp. nov., WGS of new members of the Eggerthellaceae.</title>
        <authorList>
            <person name="Danylec N."/>
            <person name="Stoll D.A."/>
            <person name="Doetsch A."/>
            <person name="Kulling S.E."/>
            <person name="Huch M."/>
        </authorList>
    </citation>
    <scope>NUCLEOTIDE SEQUENCE [LARGE SCALE GENOMIC DNA]</scope>
    <source>
        <strain evidence="3">ResAG-96</strain>
    </source>
</reference>
<dbReference type="InterPro" id="IPR041698">
    <property type="entry name" value="Methyltransf_25"/>
</dbReference>
<name>A0A2K2UF12_9ACTN</name>
<protein>
    <submittedName>
        <fullName evidence="2">SAM-dependent methyltransferase</fullName>
    </submittedName>
</protein>
<dbReference type="SUPFAM" id="SSF53335">
    <property type="entry name" value="S-adenosyl-L-methionine-dependent methyltransferases"/>
    <property type="match status" value="1"/>
</dbReference>
<gene>
    <name evidence="2" type="ORF">C2L71_01425</name>
</gene>
<keyword evidence="2" id="KW-0489">Methyltransferase</keyword>
<dbReference type="OrthoDB" id="9805171at2"/>
<keyword evidence="2" id="KW-0808">Transferase</keyword>
<dbReference type="CDD" id="cd02440">
    <property type="entry name" value="AdoMet_MTases"/>
    <property type="match status" value="1"/>
</dbReference>
<accession>A0A2K2UF12</accession>
<evidence type="ECO:0000313" key="3">
    <source>
        <dbReference type="Proteomes" id="UP000236197"/>
    </source>
</evidence>
<dbReference type="AlphaFoldDB" id="A0A2K2UF12"/>
<dbReference type="Pfam" id="PF13649">
    <property type="entry name" value="Methyltransf_25"/>
    <property type="match status" value="1"/>
</dbReference>
<dbReference type="GO" id="GO:0008168">
    <property type="term" value="F:methyltransferase activity"/>
    <property type="evidence" value="ECO:0007669"/>
    <property type="project" value="UniProtKB-KW"/>
</dbReference>
<proteinExistence type="predicted"/>
<evidence type="ECO:0000313" key="2">
    <source>
        <dbReference type="EMBL" id="PNV68917.1"/>
    </source>
</evidence>
<dbReference type="GO" id="GO:0032259">
    <property type="term" value="P:methylation"/>
    <property type="evidence" value="ECO:0007669"/>
    <property type="project" value="UniProtKB-KW"/>
</dbReference>
<keyword evidence="3" id="KW-1185">Reference proteome</keyword>
<organism evidence="2 3">
    <name type="scientific">Enteroscipio rubneri</name>
    <dbReference type="NCBI Taxonomy" id="2070686"/>
    <lineage>
        <taxon>Bacteria</taxon>
        <taxon>Bacillati</taxon>
        <taxon>Actinomycetota</taxon>
        <taxon>Coriobacteriia</taxon>
        <taxon>Eggerthellales</taxon>
        <taxon>Eggerthellaceae</taxon>
        <taxon>Enteroscipio</taxon>
    </lineage>
</organism>
<feature type="domain" description="Methyltransferase" evidence="1">
    <location>
        <begin position="38"/>
        <end position="132"/>
    </location>
</feature>
<dbReference type="Proteomes" id="UP000236197">
    <property type="component" value="Unassembled WGS sequence"/>
</dbReference>
<sequence>MNLLVEVHAGLERQGPGSTETTLKALGFIDGIERISKVADLGCGTGPQTMVLASRLAATVVGLDMFPAFIDVLTASARARGVADRVKGVVGLMDDLPFDRESLDLIWSEGAIDSIGFKRGLAHWHGFLKRGGYVAATCPSWLTDERPAVIERFWLDAGSRLDPVERNIEAMQQCGYAFVASFALSEACWTDNYFAPREAALEGLLKKYPGDGAVEAFVAENRREVDLYARYRRHYGYVFYIGRKI</sequence>